<reference evidence="2" key="2">
    <citation type="submission" date="2020-11" db="EMBL/GenBank/DDBJ databases">
        <authorList>
            <person name="McCartney M.A."/>
            <person name="Auch B."/>
            <person name="Kono T."/>
            <person name="Mallez S."/>
            <person name="Becker A."/>
            <person name="Gohl D.M."/>
            <person name="Silverstein K.A.T."/>
            <person name="Koren S."/>
            <person name="Bechman K.B."/>
            <person name="Herman A."/>
            <person name="Abrahante J.E."/>
            <person name="Garbe J."/>
        </authorList>
    </citation>
    <scope>NUCLEOTIDE SEQUENCE</scope>
    <source>
        <strain evidence="2">Duluth1</strain>
        <tissue evidence="2">Whole animal</tissue>
    </source>
</reference>
<dbReference type="EMBL" id="JAIWYP010000002">
    <property type="protein sequence ID" value="KAH3875032.1"/>
    <property type="molecule type" value="Genomic_DNA"/>
</dbReference>
<evidence type="ECO:0000313" key="3">
    <source>
        <dbReference type="Proteomes" id="UP000828390"/>
    </source>
</evidence>
<gene>
    <name evidence="2" type="ORF">DPMN_038291</name>
</gene>
<feature type="domain" description="C2H2-type" evidence="1">
    <location>
        <begin position="3"/>
        <end position="25"/>
    </location>
</feature>
<proteinExistence type="predicted"/>
<protein>
    <recommendedName>
        <fullName evidence="1">C2H2-type domain-containing protein</fullName>
    </recommendedName>
</protein>
<reference evidence="2" key="1">
    <citation type="journal article" date="2019" name="bioRxiv">
        <title>The Genome of the Zebra Mussel, Dreissena polymorpha: A Resource for Invasive Species Research.</title>
        <authorList>
            <person name="McCartney M.A."/>
            <person name="Auch B."/>
            <person name="Kono T."/>
            <person name="Mallez S."/>
            <person name="Zhang Y."/>
            <person name="Obille A."/>
            <person name="Becker A."/>
            <person name="Abrahante J.E."/>
            <person name="Garbe J."/>
            <person name="Badalamenti J.P."/>
            <person name="Herman A."/>
            <person name="Mangelson H."/>
            <person name="Liachko I."/>
            <person name="Sullivan S."/>
            <person name="Sone E.D."/>
            <person name="Koren S."/>
            <person name="Silverstein K.A.T."/>
            <person name="Beckman K.B."/>
            <person name="Gohl D.M."/>
        </authorList>
    </citation>
    <scope>NUCLEOTIDE SEQUENCE</scope>
    <source>
        <strain evidence="2">Duluth1</strain>
        <tissue evidence="2">Whole animal</tissue>
    </source>
</reference>
<keyword evidence="3" id="KW-1185">Reference proteome</keyword>
<dbReference type="PROSITE" id="PS00028">
    <property type="entry name" value="ZINC_FINGER_C2H2_1"/>
    <property type="match status" value="1"/>
</dbReference>
<comment type="caution">
    <text evidence="2">The sequence shown here is derived from an EMBL/GenBank/DDBJ whole genome shotgun (WGS) entry which is preliminary data.</text>
</comment>
<sequence length="222" mass="24963">MDCDVCSTAFHSKRDLRNHLAKTDHRRMRFSCVWCIGKHPREFKSDGDLRRLIRGQRPHELDEHLNEFPKLFSENTFFFSTNPKVHLLTTPVPNPSATEAIETRRQVTKWATGRVPGINQWLRGWNSLSSSSSTTSSTTPLAHVNSHLALKSVNMDNTGSTTICATESTYIKATISLSTLTDARVISRLVQRMNALPKDVFIPTGHWEPGNSTYQASVATLL</sequence>
<dbReference type="InterPro" id="IPR013087">
    <property type="entry name" value="Znf_C2H2_type"/>
</dbReference>
<dbReference type="Proteomes" id="UP000828390">
    <property type="component" value="Unassembled WGS sequence"/>
</dbReference>
<organism evidence="2 3">
    <name type="scientific">Dreissena polymorpha</name>
    <name type="common">Zebra mussel</name>
    <name type="synonym">Mytilus polymorpha</name>
    <dbReference type="NCBI Taxonomy" id="45954"/>
    <lineage>
        <taxon>Eukaryota</taxon>
        <taxon>Metazoa</taxon>
        <taxon>Spiralia</taxon>
        <taxon>Lophotrochozoa</taxon>
        <taxon>Mollusca</taxon>
        <taxon>Bivalvia</taxon>
        <taxon>Autobranchia</taxon>
        <taxon>Heteroconchia</taxon>
        <taxon>Euheterodonta</taxon>
        <taxon>Imparidentia</taxon>
        <taxon>Neoheterodontei</taxon>
        <taxon>Myida</taxon>
        <taxon>Dreissenoidea</taxon>
        <taxon>Dreissenidae</taxon>
        <taxon>Dreissena</taxon>
    </lineage>
</organism>
<accession>A0A9D4MCG7</accession>
<dbReference type="AlphaFoldDB" id="A0A9D4MCG7"/>
<evidence type="ECO:0000313" key="2">
    <source>
        <dbReference type="EMBL" id="KAH3875032.1"/>
    </source>
</evidence>
<name>A0A9D4MCG7_DREPO</name>
<evidence type="ECO:0000259" key="1">
    <source>
        <dbReference type="PROSITE" id="PS00028"/>
    </source>
</evidence>